<keyword evidence="11" id="KW-1185">Reference proteome</keyword>
<evidence type="ECO:0000256" key="7">
    <source>
        <dbReference type="ARBA" id="ARBA00047899"/>
    </source>
</evidence>
<dbReference type="GO" id="GO:0004674">
    <property type="term" value="F:protein serine/threonine kinase activity"/>
    <property type="evidence" value="ECO:0007669"/>
    <property type="project" value="UniProtKB-KW"/>
</dbReference>
<dbReference type="PANTHER" id="PTHR43895">
    <property type="entry name" value="CALCIUM/CALMODULIN-DEPENDENT PROTEIN KINASE KINASE-RELATED"/>
    <property type="match status" value="1"/>
</dbReference>
<dbReference type="InterPro" id="IPR011009">
    <property type="entry name" value="Kinase-like_dom_sf"/>
</dbReference>
<dbReference type="PROSITE" id="PS50011">
    <property type="entry name" value="PROTEIN_KINASE_DOM"/>
    <property type="match status" value="1"/>
</dbReference>
<evidence type="ECO:0000256" key="4">
    <source>
        <dbReference type="ARBA" id="ARBA00022741"/>
    </source>
</evidence>
<dbReference type="AlphaFoldDB" id="A0A8K1C429"/>
<evidence type="ECO:0000256" key="8">
    <source>
        <dbReference type="ARBA" id="ARBA00048679"/>
    </source>
</evidence>
<comment type="catalytic activity">
    <reaction evidence="7">
        <text>L-threonyl-[protein] + ATP = O-phospho-L-threonyl-[protein] + ADP + H(+)</text>
        <dbReference type="Rhea" id="RHEA:46608"/>
        <dbReference type="Rhea" id="RHEA-COMP:11060"/>
        <dbReference type="Rhea" id="RHEA-COMP:11605"/>
        <dbReference type="ChEBI" id="CHEBI:15378"/>
        <dbReference type="ChEBI" id="CHEBI:30013"/>
        <dbReference type="ChEBI" id="CHEBI:30616"/>
        <dbReference type="ChEBI" id="CHEBI:61977"/>
        <dbReference type="ChEBI" id="CHEBI:456216"/>
        <dbReference type="EC" id="2.7.11.1"/>
    </reaction>
</comment>
<evidence type="ECO:0000256" key="6">
    <source>
        <dbReference type="ARBA" id="ARBA00022840"/>
    </source>
</evidence>
<feature type="domain" description="Protein kinase" evidence="9">
    <location>
        <begin position="1"/>
        <end position="230"/>
    </location>
</feature>
<keyword evidence="6" id="KW-0067">ATP-binding</keyword>
<comment type="caution">
    <text evidence="10">The sequence shown here is derived from an EMBL/GenBank/DDBJ whole genome shotgun (WGS) entry which is preliminary data.</text>
</comment>
<organism evidence="10 11">
    <name type="scientific">Pythium oligandrum</name>
    <name type="common">Mycoparasitic fungus</name>
    <dbReference type="NCBI Taxonomy" id="41045"/>
    <lineage>
        <taxon>Eukaryota</taxon>
        <taxon>Sar</taxon>
        <taxon>Stramenopiles</taxon>
        <taxon>Oomycota</taxon>
        <taxon>Peronosporomycetes</taxon>
        <taxon>Pythiales</taxon>
        <taxon>Pythiaceae</taxon>
        <taxon>Pythium</taxon>
    </lineage>
</organism>
<dbReference type="GO" id="GO:0005524">
    <property type="term" value="F:ATP binding"/>
    <property type="evidence" value="ECO:0007669"/>
    <property type="project" value="UniProtKB-KW"/>
</dbReference>
<sequence>MTTDYASNGSLYLYANKRFNLYTETLAGLAPPDDFSYPAAVAKLWREEVLFIFSGLVRAVEFMHSKGVCHLGLDVHTIVIDSSGNPIIVDFGSSEVAEADGFVGRGRSILCKPHYRAPEVHNHNHNPKGSPGVNGRAADMYSLGLYWLLFIYPPRGNIIIDPVTQHGQWRHHLFQHLEQDFADHDEDTCVFQFHDPLDRNIAQILEGLLQTQPESRTKACELRENIEGYNYQIQDDTRTRCQALVEEFLSIAADES</sequence>
<evidence type="ECO:0000256" key="2">
    <source>
        <dbReference type="ARBA" id="ARBA00022527"/>
    </source>
</evidence>
<reference evidence="10" key="1">
    <citation type="submission" date="2019-03" db="EMBL/GenBank/DDBJ databases">
        <title>Long read genome sequence of the mycoparasitic Pythium oligandrum ATCC 38472 isolated from sugarbeet rhizosphere.</title>
        <authorList>
            <person name="Gaulin E."/>
        </authorList>
    </citation>
    <scope>NUCLEOTIDE SEQUENCE</scope>
    <source>
        <strain evidence="10">ATCC 38472_TT</strain>
    </source>
</reference>
<dbReference type="Proteomes" id="UP000794436">
    <property type="component" value="Unassembled WGS sequence"/>
</dbReference>
<dbReference type="PANTHER" id="PTHR43895:SF32">
    <property type="entry name" value="SERINE_THREONINE-PROTEIN KINASE CHK1"/>
    <property type="match status" value="1"/>
</dbReference>
<keyword evidence="2" id="KW-0723">Serine/threonine-protein kinase</keyword>
<evidence type="ECO:0000259" key="9">
    <source>
        <dbReference type="PROSITE" id="PS50011"/>
    </source>
</evidence>
<comment type="catalytic activity">
    <reaction evidence="8">
        <text>L-seryl-[protein] + ATP = O-phospho-L-seryl-[protein] + ADP + H(+)</text>
        <dbReference type="Rhea" id="RHEA:17989"/>
        <dbReference type="Rhea" id="RHEA-COMP:9863"/>
        <dbReference type="Rhea" id="RHEA-COMP:11604"/>
        <dbReference type="ChEBI" id="CHEBI:15378"/>
        <dbReference type="ChEBI" id="CHEBI:29999"/>
        <dbReference type="ChEBI" id="CHEBI:30616"/>
        <dbReference type="ChEBI" id="CHEBI:83421"/>
        <dbReference type="ChEBI" id="CHEBI:456216"/>
        <dbReference type="EC" id="2.7.11.1"/>
    </reaction>
</comment>
<keyword evidence="5" id="KW-0418">Kinase</keyword>
<dbReference type="EC" id="2.7.11.1" evidence="1"/>
<evidence type="ECO:0000256" key="1">
    <source>
        <dbReference type="ARBA" id="ARBA00012513"/>
    </source>
</evidence>
<dbReference type="GO" id="GO:0007165">
    <property type="term" value="P:signal transduction"/>
    <property type="evidence" value="ECO:0007669"/>
    <property type="project" value="TreeGrafter"/>
</dbReference>
<dbReference type="OrthoDB" id="4062651at2759"/>
<evidence type="ECO:0000313" key="10">
    <source>
        <dbReference type="EMBL" id="TMW56065.1"/>
    </source>
</evidence>
<evidence type="ECO:0000256" key="5">
    <source>
        <dbReference type="ARBA" id="ARBA00022777"/>
    </source>
</evidence>
<dbReference type="SUPFAM" id="SSF56112">
    <property type="entry name" value="Protein kinase-like (PK-like)"/>
    <property type="match status" value="1"/>
</dbReference>
<dbReference type="Gene3D" id="1.10.510.10">
    <property type="entry name" value="Transferase(Phosphotransferase) domain 1"/>
    <property type="match status" value="1"/>
</dbReference>
<gene>
    <name evidence="10" type="ORF">Poli38472_008713</name>
</gene>
<dbReference type="Pfam" id="PF00069">
    <property type="entry name" value="Pkinase"/>
    <property type="match status" value="1"/>
</dbReference>
<name>A0A8K1C429_PYTOL</name>
<accession>A0A8K1C429</accession>
<dbReference type="InterPro" id="IPR000719">
    <property type="entry name" value="Prot_kinase_dom"/>
</dbReference>
<dbReference type="EMBL" id="SPLM01000146">
    <property type="protein sequence ID" value="TMW56065.1"/>
    <property type="molecule type" value="Genomic_DNA"/>
</dbReference>
<evidence type="ECO:0000313" key="11">
    <source>
        <dbReference type="Proteomes" id="UP000794436"/>
    </source>
</evidence>
<protein>
    <recommendedName>
        <fullName evidence="1">non-specific serine/threonine protein kinase</fullName>
        <ecNumber evidence="1">2.7.11.1</ecNumber>
    </recommendedName>
</protein>
<evidence type="ECO:0000256" key="3">
    <source>
        <dbReference type="ARBA" id="ARBA00022679"/>
    </source>
</evidence>
<proteinExistence type="predicted"/>
<dbReference type="SMART" id="SM00220">
    <property type="entry name" value="S_TKc"/>
    <property type="match status" value="1"/>
</dbReference>
<keyword evidence="3" id="KW-0808">Transferase</keyword>
<keyword evidence="4" id="KW-0547">Nucleotide-binding</keyword>